<dbReference type="PRINTS" id="PR00344">
    <property type="entry name" value="BCTRLSENSOR"/>
</dbReference>
<evidence type="ECO:0000256" key="5">
    <source>
        <dbReference type="ARBA" id="ARBA00022553"/>
    </source>
</evidence>
<organism evidence="17 18">
    <name type="scientific">Clostridium oryzae</name>
    <dbReference type="NCBI Taxonomy" id="1450648"/>
    <lineage>
        <taxon>Bacteria</taxon>
        <taxon>Bacillati</taxon>
        <taxon>Bacillota</taxon>
        <taxon>Clostridia</taxon>
        <taxon>Eubacteriales</taxon>
        <taxon>Clostridiaceae</taxon>
        <taxon>Clostridium</taxon>
    </lineage>
</organism>
<dbReference type="Gene3D" id="3.30.565.10">
    <property type="entry name" value="Histidine kinase-like ATPase, C-terminal domain"/>
    <property type="match status" value="1"/>
</dbReference>
<comment type="subcellular location">
    <subcellularLocation>
        <location evidence="2">Cell membrane</location>
        <topology evidence="2">Multi-pass membrane protein</topology>
    </subcellularLocation>
</comment>
<keyword evidence="18" id="KW-1185">Reference proteome</keyword>
<keyword evidence="6 17" id="KW-0808">Transferase</keyword>
<dbReference type="RefSeq" id="WP_079427776.1">
    <property type="nucleotide sequence ID" value="NZ_MZGV01000075.1"/>
</dbReference>
<evidence type="ECO:0000256" key="14">
    <source>
        <dbReference type="SAM" id="Phobius"/>
    </source>
</evidence>
<keyword evidence="5" id="KW-0597">Phosphoprotein</keyword>
<feature type="domain" description="Histidine kinase" evidence="15">
    <location>
        <begin position="243"/>
        <end position="459"/>
    </location>
</feature>
<evidence type="ECO:0000313" key="17">
    <source>
        <dbReference type="EMBL" id="OPJ57705.1"/>
    </source>
</evidence>
<dbReference type="Gene3D" id="1.10.287.130">
    <property type="match status" value="1"/>
</dbReference>
<dbReference type="InterPro" id="IPR005467">
    <property type="entry name" value="His_kinase_dom"/>
</dbReference>
<dbReference type="SMART" id="SM00388">
    <property type="entry name" value="HisKA"/>
    <property type="match status" value="1"/>
</dbReference>
<dbReference type="CDD" id="cd00082">
    <property type="entry name" value="HisKA"/>
    <property type="match status" value="1"/>
</dbReference>
<dbReference type="AlphaFoldDB" id="A0A1V4IDH7"/>
<feature type="transmembrane region" description="Helical" evidence="14">
    <location>
        <begin position="147"/>
        <end position="168"/>
    </location>
</feature>
<dbReference type="SUPFAM" id="SSF55874">
    <property type="entry name" value="ATPase domain of HSP90 chaperone/DNA topoisomerase II/histidine kinase"/>
    <property type="match status" value="1"/>
</dbReference>
<dbReference type="SMART" id="SM00387">
    <property type="entry name" value="HATPase_c"/>
    <property type="match status" value="1"/>
</dbReference>
<dbReference type="InterPro" id="IPR004358">
    <property type="entry name" value="Sig_transdc_His_kin-like_C"/>
</dbReference>
<evidence type="ECO:0000259" key="16">
    <source>
        <dbReference type="PROSITE" id="PS50885"/>
    </source>
</evidence>
<dbReference type="InterPro" id="IPR036097">
    <property type="entry name" value="HisK_dim/P_sf"/>
</dbReference>
<accession>A0A1V4IDH7</accession>
<dbReference type="SUPFAM" id="SSF158472">
    <property type="entry name" value="HAMP domain-like"/>
    <property type="match status" value="1"/>
</dbReference>
<keyword evidence="11 14" id="KW-1133">Transmembrane helix</keyword>
<evidence type="ECO:0000256" key="6">
    <source>
        <dbReference type="ARBA" id="ARBA00022679"/>
    </source>
</evidence>
<keyword evidence="10" id="KW-0067">ATP-binding</keyword>
<name>A0A1V4IDH7_9CLOT</name>
<keyword evidence="9 17" id="KW-0418">Kinase</keyword>
<dbReference type="InterPro" id="IPR003661">
    <property type="entry name" value="HisK_dim/P_dom"/>
</dbReference>
<dbReference type="PANTHER" id="PTHR45528">
    <property type="entry name" value="SENSOR HISTIDINE KINASE CPXA"/>
    <property type="match status" value="1"/>
</dbReference>
<dbReference type="STRING" id="1450648.CLORY_39750"/>
<evidence type="ECO:0000256" key="8">
    <source>
        <dbReference type="ARBA" id="ARBA00022741"/>
    </source>
</evidence>
<evidence type="ECO:0000256" key="9">
    <source>
        <dbReference type="ARBA" id="ARBA00022777"/>
    </source>
</evidence>
<evidence type="ECO:0000256" key="4">
    <source>
        <dbReference type="ARBA" id="ARBA00022475"/>
    </source>
</evidence>
<dbReference type="InterPro" id="IPR003660">
    <property type="entry name" value="HAMP_dom"/>
</dbReference>
<dbReference type="FunFam" id="3.30.565.10:FF:000006">
    <property type="entry name" value="Sensor histidine kinase WalK"/>
    <property type="match status" value="1"/>
</dbReference>
<dbReference type="GO" id="GO:0005886">
    <property type="term" value="C:plasma membrane"/>
    <property type="evidence" value="ECO:0007669"/>
    <property type="project" value="UniProtKB-SubCell"/>
</dbReference>
<evidence type="ECO:0000259" key="15">
    <source>
        <dbReference type="PROSITE" id="PS50109"/>
    </source>
</evidence>
<dbReference type="PANTHER" id="PTHR45528:SF1">
    <property type="entry name" value="SENSOR HISTIDINE KINASE CPXA"/>
    <property type="match status" value="1"/>
</dbReference>
<gene>
    <name evidence="17" type="primary">yycG_5</name>
    <name evidence="17" type="ORF">CLORY_39750</name>
</gene>
<dbReference type="GO" id="GO:0000155">
    <property type="term" value="F:phosphorelay sensor kinase activity"/>
    <property type="evidence" value="ECO:0007669"/>
    <property type="project" value="InterPro"/>
</dbReference>
<dbReference type="Proteomes" id="UP000190080">
    <property type="component" value="Unassembled WGS sequence"/>
</dbReference>
<comment type="caution">
    <text evidence="17">The sequence shown here is derived from an EMBL/GenBank/DDBJ whole genome shotgun (WGS) entry which is preliminary data.</text>
</comment>
<dbReference type="SMART" id="SM00304">
    <property type="entry name" value="HAMP"/>
    <property type="match status" value="1"/>
</dbReference>
<dbReference type="InterPro" id="IPR036890">
    <property type="entry name" value="HATPase_C_sf"/>
</dbReference>
<dbReference type="EMBL" id="MZGV01000075">
    <property type="protein sequence ID" value="OPJ57705.1"/>
    <property type="molecule type" value="Genomic_DNA"/>
</dbReference>
<keyword evidence="8" id="KW-0547">Nucleotide-binding</keyword>
<dbReference type="Pfam" id="PF02518">
    <property type="entry name" value="HATPase_c"/>
    <property type="match status" value="1"/>
</dbReference>
<reference evidence="17 18" key="1">
    <citation type="submission" date="2017-03" db="EMBL/GenBank/DDBJ databases">
        <title>Genome sequence of Clostridium oryzae DSM 28571.</title>
        <authorList>
            <person name="Poehlein A."/>
            <person name="Daniel R."/>
        </authorList>
    </citation>
    <scope>NUCLEOTIDE SEQUENCE [LARGE SCALE GENOMIC DNA]</scope>
    <source>
        <strain evidence="17 18">DSM 28571</strain>
    </source>
</reference>
<sequence>MSNKLYKTNIITAAVIVVVIFVSALMTIYRYINADYNKYDNNIRMLVSNQRNEIEKGVYNKGRYPYIVFGLDGKVLHNSMVFNVQAGETINVQEMLQFDKSFRIDNKGKIKESFILEKRHKIFGFVVFIIPENQVMNDNIYTRIRTIFSPVLLGIVICICVIMIRTIYFNRRVLKPLVEISSSAKAIIAGNYNIEVIRVYEKAIRENEVGDLTYSFELMRDELKEKQLKEETLKKSQQELISCISHDLKTPISTIKAYSEGLRDGIAKTQKSRDNYVNIIIAKTDLLISMINELLEYSNTQLNQLSINRQEVYFLEYFIPAIKELEVYVKQKDMDFGYEIKLPDMLVVIDKKRITEVLYNLVENSMKYIGEKRGRIVIEAERQGQYVLIKVKDNGIGISADDIPYVFDKFYRAEKSRSSSLPGSGLGLSICKYIVNEHGGEIYCKSRHNKGCEIGFTLE</sequence>
<evidence type="ECO:0000256" key="12">
    <source>
        <dbReference type="ARBA" id="ARBA00023012"/>
    </source>
</evidence>
<dbReference type="Gene3D" id="6.10.340.10">
    <property type="match status" value="1"/>
</dbReference>
<evidence type="ECO:0000256" key="3">
    <source>
        <dbReference type="ARBA" id="ARBA00012438"/>
    </source>
</evidence>
<protein>
    <recommendedName>
        <fullName evidence="3">histidine kinase</fullName>
        <ecNumber evidence="3">2.7.13.3</ecNumber>
    </recommendedName>
</protein>
<dbReference type="CDD" id="cd00075">
    <property type="entry name" value="HATPase"/>
    <property type="match status" value="1"/>
</dbReference>
<evidence type="ECO:0000256" key="10">
    <source>
        <dbReference type="ARBA" id="ARBA00022840"/>
    </source>
</evidence>
<proteinExistence type="predicted"/>
<dbReference type="PROSITE" id="PS50109">
    <property type="entry name" value="HIS_KIN"/>
    <property type="match status" value="1"/>
</dbReference>
<evidence type="ECO:0000313" key="18">
    <source>
        <dbReference type="Proteomes" id="UP000190080"/>
    </source>
</evidence>
<dbReference type="SUPFAM" id="SSF47384">
    <property type="entry name" value="Homodimeric domain of signal transducing histidine kinase"/>
    <property type="match status" value="1"/>
</dbReference>
<keyword evidence="4" id="KW-1003">Cell membrane</keyword>
<dbReference type="OrthoDB" id="335833at2"/>
<evidence type="ECO:0000256" key="7">
    <source>
        <dbReference type="ARBA" id="ARBA00022692"/>
    </source>
</evidence>
<dbReference type="InterPro" id="IPR003594">
    <property type="entry name" value="HATPase_dom"/>
</dbReference>
<feature type="domain" description="HAMP" evidence="16">
    <location>
        <begin position="171"/>
        <end position="228"/>
    </location>
</feature>
<dbReference type="Pfam" id="PF00512">
    <property type="entry name" value="HisKA"/>
    <property type="match status" value="1"/>
</dbReference>
<dbReference type="GO" id="GO:0005524">
    <property type="term" value="F:ATP binding"/>
    <property type="evidence" value="ECO:0007669"/>
    <property type="project" value="UniProtKB-KW"/>
</dbReference>
<dbReference type="EC" id="2.7.13.3" evidence="3"/>
<keyword evidence="13 14" id="KW-0472">Membrane</keyword>
<evidence type="ECO:0000256" key="2">
    <source>
        <dbReference type="ARBA" id="ARBA00004651"/>
    </source>
</evidence>
<evidence type="ECO:0000256" key="11">
    <source>
        <dbReference type="ARBA" id="ARBA00022989"/>
    </source>
</evidence>
<keyword evidence="12" id="KW-0902">Two-component regulatory system</keyword>
<comment type="catalytic activity">
    <reaction evidence="1">
        <text>ATP + protein L-histidine = ADP + protein N-phospho-L-histidine.</text>
        <dbReference type="EC" id="2.7.13.3"/>
    </reaction>
</comment>
<keyword evidence="7 14" id="KW-0812">Transmembrane</keyword>
<evidence type="ECO:0000256" key="13">
    <source>
        <dbReference type="ARBA" id="ARBA00023136"/>
    </source>
</evidence>
<feature type="transmembrane region" description="Helical" evidence="14">
    <location>
        <begin position="12"/>
        <end position="32"/>
    </location>
</feature>
<dbReference type="InterPro" id="IPR050398">
    <property type="entry name" value="HssS/ArlS-like"/>
</dbReference>
<dbReference type="CDD" id="cd06225">
    <property type="entry name" value="HAMP"/>
    <property type="match status" value="1"/>
</dbReference>
<evidence type="ECO:0000256" key="1">
    <source>
        <dbReference type="ARBA" id="ARBA00000085"/>
    </source>
</evidence>
<dbReference type="PROSITE" id="PS50885">
    <property type="entry name" value="HAMP"/>
    <property type="match status" value="1"/>
</dbReference>